<evidence type="ECO:0000256" key="3">
    <source>
        <dbReference type="SAM" id="SignalP"/>
    </source>
</evidence>
<dbReference type="RefSeq" id="WP_246213399.1">
    <property type="nucleotide sequence ID" value="NZ_BAAAMZ010000025.1"/>
</dbReference>
<evidence type="ECO:0000256" key="1">
    <source>
        <dbReference type="ARBA" id="ARBA00022729"/>
    </source>
</evidence>
<sequence>MSHRTTRRIGTAAALASLALTIAACGPDETKGSDAASSAPSTAAASSPAAGKPGLNLPSSLAALKNWKSSDWANWAKQHAFKNDIVKDLWTVDSMNKAAPAQAMKPTTKMGSDDGSQNDPPPNPIQAVGEKHPYTNNMAVFGKLFMTTPKGTYVCSGTVVTDPAHPGKSNLVWTASHCLHGGKDGDWFKNVVFIPSYNRSGAASGNKQPTMNQVAPYGEWWADYALVAPQWTEEGGETGGPVSQYDSGIIQVTNPDLHGKSLEEEVGGSVPIWFNAPQNQIHNLTAYGFPAEPPYTGQELDYCAGGDPTRLSFDQTRPTMLTIGCTMTGGSSGGGWLTPGPDGKAALVSNTSIGPSPSAWLAGPALDNQAKGMFQRMTELPQPQ</sequence>
<evidence type="ECO:0000256" key="2">
    <source>
        <dbReference type="SAM" id="MobiDB-lite"/>
    </source>
</evidence>
<dbReference type="PANTHER" id="PTHR15462">
    <property type="entry name" value="SERINE PROTEASE"/>
    <property type="match status" value="1"/>
</dbReference>
<dbReference type="AlphaFoldDB" id="A0A561UE26"/>
<reference evidence="4 5" key="1">
    <citation type="submission" date="2019-06" db="EMBL/GenBank/DDBJ databases">
        <title>Sequencing the genomes of 1000 actinobacteria strains.</title>
        <authorList>
            <person name="Klenk H.-P."/>
        </authorList>
    </citation>
    <scope>NUCLEOTIDE SEQUENCE [LARGE SCALE GENOMIC DNA]</scope>
    <source>
        <strain evidence="4 5">DSM 44826</strain>
    </source>
</reference>
<dbReference type="SUPFAM" id="SSF50494">
    <property type="entry name" value="Trypsin-like serine proteases"/>
    <property type="match status" value="1"/>
</dbReference>
<name>A0A561UE26_9ACTN</name>
<dbReference type="EMBL" id="VIWT01000001">
    <property type="protein sequence ID" value="TWF97619.1"/>
    <property type="molecule type" value="Genomic_DNA"/>
</dbReference>
<keyword evidence="1 3" id="KW-0732">Signal</keyword>
<comment type="caution">
    <text evidence="4">The sequence shown here is derived from an EMBL/GenBank/DDBJ whole genome shotgun (WGS) entry which is preliminary data.</text>
</comment>
<dbReference type="PANTHER" id="PTHR15462:SF19">
    <property type="entry name" value="PEPTIDASE S1 DOMAIN-CONTAINING PROTEIN"/>
    <property type="match status" value="1"/>
</dbReference>
<feature type="compositionally biased region" description="Low complexity" evidence="2">
    <location>
        <begin position="35"/>
        <end position="50"/>
    </location>
</feature>
<feature type="signal peptide" evidence="3">
    <location>
        <begin position="1"/>
        <end position="26"/>
    </location>
</feature>
<dbReference type="InterPro" id="IPR009003">
    <property type="entry name" value="Peptidase_S1_PA"/>
</dbReference>
<evidence type="ECO:0000313" key="5">
    <source>
        <dbReference type="Proteomes" id="UP000317940"/>
    </source>
</evidence>
<feature type="chain" id="PRO_5038589562" description="V8-like Glu-specific endopeptidase" evidence="3">
    <location>
        <begin position="27"/>
        <end position="384"/>
    </location>
</feature>
<keyword evidence="5" id="KW-1185">Reference proteome</keyword>
<evidence type="ECO:0008006" key="6">
    <source>
        <dbReference type="Google" id="ProtNLM"/>
    </source>
</evidence>
<gene>
    <name evidence="4" type="ORF">FHX73_111405</name>
</gene>
<dbReference type="PROSITE" id="PS51257">
    <property type="entry name" value="PROKAR_LIPOPROTEIN"/>
    <property type="match status" value="1"/>
</dbReference>
<organism evidence="4 5">
    <name type="scientific">Kitasatospora viridis</name>
    <dbReference type="NCBI Taxonomy" id="281105"/>
    <lineage>
        <taxon>Bacteria</taxon>
        <taxon>Bacillati</taxon>
        <taxon>Actinomycetota</taxon>
        <taxon>Actinomycetes</taxon>
        <taxon>Kitasatosporales</taxon>
        <taxon>Streptomycetaceae</taxon>
        <taxon>Kitasatospora</taxon>
    </lineage>
</organism>
<accession>A0A561UE26</accession>
<feature type="region of interest" description="Disordered" evidence="2">
    <location>
        <begin position="98"/>
        <end position="126"/>
    </location>
</feature>
<proteinExistence type="predicted"/>
<dbReference type="Proteomes" id="UP000317940">
    <property type="component" value="Unassembled WGS sequence"/>
</dbReference>
<dbReference type="InterPro" id="IPR050966">
    <property type="entry name" value="Glutamyl_endopeptidase"/>
</dbReference>
<dbReference type="Gene3D" id="2.40.10.10">
    <property type="entry name" value="Trypsin-like serine proteases"/>
    <property type="match status" value="2"/>
</dbReference>
<dbReference type="InterPro" id="IPR043504">
    <property type="entry name" value="Peptidase_S1_PA_chymotrypsin"/>
</dbReference>
<feature type="region of interest" description="Disordered" evidence="2">
    <location>
        <begin position="28"/>
        <end position="53"/>
    </location>
</feature>
<protein>
    <recommendedName>
        <fullName evidence="6">V8-like Glu-specific endopeptidase</fullName>
    </recommendedName>
</protein>
<evidence type="ECO:0000313" key="4">
    <source>
        <dbReference type="EMBL" id="TWF97619.1"/>
    </source>
</evidence>